<dbReference type="EMBL" id="MK500343">
    <property type="protein sequence ID" value="QBK87083.1"/>
    <property type="molecule type" value="Genomic_DNA"/>
</dbReference>
<protein>
    <submittedName>
        <fullName evidence="1">Uncharacterized protein</fullName>
    </submittedName>
</protein>
<proteinExistence type="predicted"/>
<organism evidence="1">
    <name type="scientific">Marseillevirus LCMAC103</name>
    <dbReference type="NCBI Taxonomy" id="2506604"/>
    <lineage>
        <taxon>Viruses</taxon>
        <taxon>Varidnaviria</taxon>
        <taxon>Bamfordvirae</taxon>
        <taxon>Nucleocytoviricota</taxon>
        <taxon>Megaviricetes</taxon>
        <taxon>Pimascovirales</taxon>
        <taxon>Pimascovirales incertae sedis</taxon>
        <taxon>Marseilleviridae</taxon>
    </lineage>
</organism>
<sequence>MDPHIARLLNFLEERKRQMTDAEYKDGLESLRVLAAAVDRRKMYEIRVMRASVRTVHANGVFAQTPVVEFTEFAHALQPETYEYILSQLRAKHALEHLHYVGRGSEGDIAALAAKIAAGPAAIVRAGPTVLATAAAHFLVSIAPAGN</sequence>
<accession>A0A481YUU4</accession>
<evidence type="ECO:0000313" key="1">
    <source>
        <dbReference type="EMBL" id="QBK87083.1"/>
    </source>
</evidence>
<gene>
    <name evidence="1" type="ORF">LCMAC103_04270</name>
</gene>
<name>A0A481YUU4_9VIRU</name>
<reference evidence="1" key="1">
    <citation type="journal article" date="2019" name="MBio">
        <title>Virus Genomes from Deep Sea Sediments Expand the Ocean Megavirome and Support Independent Origins of Viral Gigantism.</title>
        <authorList>
            <person name="Backstrom D."/>
            <person name="Yutin N."/>
            <person name="Jorgensen S.L."/>
            <person name="Dharamshi J."/>
            <person name="Homa F."/>
            <person name="Zaremba-Niedwiedzka K."/>
            <person name="Spang A."/>
            <person name="Wolf Y.I."/>
            <person name="Koonin E.V."/>
            <person name="Ettema T.J."/>
        </authorList>
    </citation>
    <scope>NUCLEOTIDE SEQUENCE</scope>
</reference>